<name>A0A6N2XHV4_9BACE</name>
<organism evidence="1">
    <name type="scientific">Bacteroides intestinalis</name>
    <dbReference type="NCBI Taxonomy" id="329854"/>
    <lineage>
        <taxon>Bacteria</taxon>
        <taxon>Pseudomonadati</taxon>
        <taxon>Bacteroidota</taxon>
        <taxon>Bacteroidia</taxon>
        <taxon>Bacteroidales</taxon>
        <taxon>Bacteroidaceae</taxon>
        <taxon>Bacteroides</taxon>
    </lineage>
</organism>
<evidence type="ECO:0008006" key="2">
    <source>
        <dbReference type="Google" id="ProtNLM"/>
    </source>
</evidence>
<sequence>MIEETDMKLLFIFLLIGLFSCSDGYKNTELLMINLDEISYEPMDISAVADSVIYIQFDNSFILPGFVSLHWADSCFFVNTREGVLKYDTRGRFLCKIGDIGDGPKEYPRYSYRCIMDKSNEVIYIYVYSEQKLLSYSFTGKFIKSVQVELPDDIKIYFPSFAYMQGDLIYFYYDNNMGKSGKRPYYWLSIKKDGTFVESYKGYKEIVEKYAGVYGIFYAAMNDSTVVYYDLFEDSIYHVTPHRSYAAYLWGQGSFRLLENDPFPTPPVERRICTHFFDTKNFLLFQVTNFNRQPDNVNFFVYYDKKNGEFAKIQKEDLLFDERINVPLFPRSLIQIDGREYFICQTNTAALLSIPEAVPWGMDGDDLEGNPVLVLVRLKDE</sequence>
<gene>
    <name evidence="1" type="ORF">BILFYP9_04908</name>
</gene>
<proteinExistence type="predicted"/>
<accession>A0A6N2XHV4</accession>
<evidence type="ECO:0000313" key="1">
    <source>
        <dbReference type="EMBL" id="VYT53653.1"/>
    </source>
</evidence>
<protein>
    <recommendedName>
        <fullName evidence="2">6-bladed beta-propeller</fullName>
    </recommendedName>
</protein>
<reference evidence="1" key="1">
    <citation type="submission" date="2019-11" db="EMBL/GenBank/DDBJ databases">
        <authorList>
            <person name="Feng L."/>
        </authorList>
    </citation>
    <scope>NUCLEOTIDE SEQUENCE</scope>
    <source>
        <strain evidence="1">BintestinalisLFYP9</strain>
    </source>
</reference>
<dbReference type="EMBL" id="CACRSU010000050">
    <property type="protein sequence ID" value="VYT53653.1"/>
    <property type="molecule type" value="Genomic_DNA"/>
</dbReference>
<dbReference type="AlphaFoldDB" id="A0A6N2XHV4"/>
<dbReference type="Pfam" id="PF17170">
    <property type="entry name" value="DUF5128"/>
    <property type="match status" value="1"/>
</dbReference>